<dbReference type="SMART" id="SM00267">
    <property type="entry name" value="GGDEF"/>
    <property type="match status" value="1"/>
</dbReference>
<evidence type="ECO:0000256" key="4">
    <source>
        <dbReference type="ARBA" id="ARBA00022989"/>
    </source>
</evidence>
<dbReference type="InterPro" id="IPR035919">
    <property type="entry name" value="EAL_sf"/>
</dbReference>
<dbReference type="AlphaFoldDB" id="A0A411YIW6"/>
<feature type="transmembrane region" description="Helical" evidence="6">
    <location>
        <begin position="85"/>
        <end position="105"/>
    </location>
</feature>
<dbReference type="InterPro" id="IPR029787">
    <property type="entry name" value="Nucleotide_cyclase"/>
</dbReference>
<name>A0A411YIW6_9ACTN</name>
<feature type="transmembrane region" description="Helical" evidence="6">
    <location>
        <begin position="9"/>
        <end position="28"/>
    </location>
</feature>
<dbReference type="InterPro" id="IPR001633">
    <property type="entry name" value="EAL_dom"/>
</dbReference>
<dbReference type="PROSITE" id="PS50883">
    <property type="entry name" value="EAL"/>
    <property type="match status" value="1"/>
</dbReference>
<dbReference type="KEGG" id="erz:ER308_16810"/>
<feature type="transmembrane region" description="Helical" evidence="6">
    <location>
        <begin position="186"/>
        <end position="204"/>
    </location>
</feature>
<dbReference type="Gene3D" id="3.30.70.270">
    <property type="match status" value="1"/>
</dbReference>
<protein>
    <submittedName>
        <fullName evidence="9">EAL domain-containing protein</fullName>
    </submittedName>
</protein>
<dbReference type="InterPro" id="IPR007895">
    <property type="entry name" value="MASE1"/>
</dbReference>
<keyword evidence="10" id="KW-1185">Reference proteome</keyword>
<dbReference type="GO" id="GO:0005886">
    <property type="term" value="C:plasma membrane"/>
    <property type="evidence" value="ECO:0007669"/>
    <property type="project" value="UniProtKB-SubCell"/>
</dbReference>
<dbReference type="CDD" id="cd01948">
    <property type="entry name" value="EAL"/>
    <property type="match status" value="1"/>
</dbReference>
<dbReference type="Gene3D" id="3.20.20.450">
    <property type="entry name" value="EAL domain"/>
    <property type="match status" value="1"/>
</dbReference>
<evidence type="ECO:0000256" key="5">
    <source>
        <dbReference type="ARBA" id="ARBA00023136"/>
    </source>
</evidence>
<dbReference type="SUPFAM" id="SSF141868">
    <property type="entry name" value="EAL domain-like"/>
    <property type="match status" value="1"/>
</dbReference>
<dbReference type="Pfam" id="PF00990">
    <property type="entry name" value="GGDEF"/>
    <property type="match status" value="1"/>
</dbReference>
<reference evidence="9 10" key="1">
    <citation type="submission" date="2019-01" db="EMBL/GenBank/DDBJ databases">
        <title>Egibacter rhizosphaerae EGI 80759T.</title>
        <authorList>
            <person name="Chen D.-D."/>
            <person name="Tian Y."/>
            <person name="Jiao J.-Y."/>
            <person name="Zhang X.-T."/>
            <person name="Zhang Y.-G."/>
            <person name="Zhang Y."/>
            <person name="Xiao M."/>
            <person name="Shu W.-S."/>
            <person name="Li W.-J."/>
        </authorList>
    </citation>
    <scope>NUCLEOTIDE SEQUENCE [LARGE SCALE GENOMIC DNA]</scope>
    <source>
        <strain evidence="9 10">EGI 80759</strain>
    </source>
</reference>
<gene>
    <name evidence="9" type="ORF">ER308_16810</name>
</gene>
<comment type="subcellular location">
    <subcellularLocation>
        <location evidence="1">Cell membrane</location>
        <topology evidence="1">Multi-pass membrane protein</topology>
    </subcellularLocation>
</comment>
<dbReference type="OrthoDB" id="23692at2"/>
<dbReference type="NCBIfam" id="TIGR00254">
    <property type="entry name" value="GGDEF"/>
    <property type="match status" value="1"/>
</dbReference>
<organism evidence="9 10">
    <name type="scientific">Egibacter rhizosphaerae</name>
    <dbReference type="NCBI Taxonomy" id="1670831"/>
    <lineage>
        <taxon>Bacteria</taxon>
        <taxon>Bacillati</taxon>
        <taxon>Actinomycetota</taxon>
        <taxon>Nitriliruptoria</taxon>
        <taxon>Egibacterales</taxon>
        <taxon>Egibacteraceae</taxon>
        <taxon>Egibacter</taxon>
    </lineage>
</organism>
<keyword evidence="5 6" id="KW-0472">Membrane</keyword>
<feature type="domain" description="EAL" evidence="7">
    <location>
        <begin position="471"/>
        <end position="723"/>
    </location>
</feature>
<evidence type="ECO:0000256" key="6">
    <source>
        <dbReference type="SAM" id="Phobius"/>
    </source>
</evidence>
<dbReference type="Proteomes" id="UP000291469">
    <property type="component" value="Chromosome"/>
</dbReference>
<evidence type="ECO:0000256" key="3">
    <source>
        <dbReference type="ARBA" id="ARBA00022692"/>
    </source>
</evidence>
<evidence type="ECO:0000256" key="2">
    <source>
        <dbReference type="ARBA" id="ARBA00022475"/>
    </source>
</evidence>
<feature type="domain" description="GGDEF" evidence="8">
    <location>
        <begin position="331"/>
        <end position="463"/>
    </location>
</feature>
<feature type="transmembrane region" description="Helical" evidence="6">
    <location>
        <begin position="117"/>
        <end position="141"/>
    </location>
</feature>
<dbReference type="Pfam" id="PF05231">
    <property type="entry name" value="MASE1"/>
    <property type="match status" value="1"/>
</dbReference>
<dbReference type="PANTHER" id="PTHR44757">
    <property type="entry name" value="DIGUANYLATE CYCLASE DGCP"/>
    <property type="match status" value="1"/>
</dbReference>
<dbReference type="InterPro" id="IPR043128">
    <property type="entry name" value="Rev_trsase/Diguanyl_cyclase"/>
</dbReference>
<feature type="transmembrane region" description="Helical" evidence="6">
    <location>
        <begin position="147"/>
        <end position="174"/>
    </location>
</feature>
<evidence type="ECO:0000313" key="10">
    <source>
        <dbReference type="Proteomes" id="UP000291469"/>
    </source>
</evidence>
<keyword evidence="2" id="KW-1003">Cell membrane</keyword>
<dbReference type="EMBL" id="CP036402">
    <property type="protein sequence ID" value="QBI21069.1"/>
    <property type="molecule type" value="Genomic_DNA"/>
</dbReference>
<evidence type="ECO:0000313" key="9">
    <source>
        <dbReference type="EMBL" id="QBI21069.1"/>
    </source>
</evidence>
<dbReference type="SUPFAM" id="SSF55073">
    <property type="entry name" value="Nucleotide cyclase"/>
    <property type="match status" value="1"/>
</dbReference>
<dbReference type="FunFam" id="3.30.70.270:FF:000001">
    <property type="entry name" value="Diguanylate cyclase domain protein"/>
    <property type="match status" value="1"/>
</dbReference>
<keyword evidence="4 6" id="KW-1133">Transmembrane helix</keyword>
<accession>A0A411YIW6</accession>
<dbReference type="PANTHER" id="PTHR44757:SF2">
    <property type="entry name" value="BIOFILM ARCHITECTURE MAINTENANCE PROTEIN MBAA"/>
    <property type="match status" value="1"/>
</dbReference>
<dbReference type="RefSeq" id="WP_131156062.1">
    <property type="nucleotide sequence ID" value="NZ_CP036402.1"/>
</dbReference>
<evidence type="ECO:0000256" key="1">
    <source>
        <dbReference type="ARBA" id="ARBA00004651"/>
    </source>
</evidence>
<evidence type="ECO:0000259" key="8">
    <source>
        <dbReference type="PROSITE" id="PS50887"/>
    </source>
</evidence>
<dbReference type="Pfam" id="PF00563">
    <property type="entry name" value="EAL"/>
    <property type="match status" value="1"/>
</dbReference>
<dbReference type="SMART" id="SM00052">
    <property type="entry name" value="EAL"/>
    <property type="match status" value="1"/>
</dbReference>
<dbReference type="PROSITE" id="PS50887">
    <property type="entry name" value="GGDEF"/>
    <property type="match status" value="1"/>
</dbReference>
<proteinExistence type="predicted"/>
<dbReference type="InterPro" id="IPR052155">
    <property type="entry name" value="Biofilm_reg_signaling"/>
</dbReference>
<dbReference type="InterPro" id="IPR000160">
    <property type="entry name" value="GGDEF_dom"/>
</dbReference>
<dbReference type="CDD" id="cd01949">
    <property type="entry name" value="GGDEF"/>
    <property type="match status" value="1"/>
</dbReference>
<sequence length="738" mass="79494">MRWRERGSSWWSACWRALVVGVLYYVAYRYAVFLRDPDHLGASFWPGAGIVVTALLLTRRSHWPALLATVAAVQFGSALSGGVEAAIWTTAGNLLVAVTAAWLLQRWRADRLVDITAIMRFVVAVVAATVLGGVVGAVGILSAGTPFSYWLLVAQWIAGDSVGILTMTPALLVLADARARRRLFRVEALAILVAVAVVAGVVFGTDTGPMLYLALLPLVVAALRLGMPGAAIATFLAAQILNFLHAAGYGAIASFAQDGDDARWQVQLFLATVTLATLGFAALLDELSSRDEVERVLKHQAHHDVLTGLPNRAALASHLEQVLDGSGGPVPDVRLLLCDLDDFKEINDRLGHHAGDEALVAVAERLRSCIRPGDVLVRLSGDEFVIVLEGADEQVVDALTDRLLARMRDPITIDAGEQVTVGMSIGIARTTPGHDAQTLLREADAAMYRAKERGRGAAERFDDRMRAAREGLALPQELRDGLARDELFVRFQPAVDLASGHLFAFESLVRWQHPTRGLLPPERFLSVTGSTGLRGELFTYVLQRSLDAQHRWATHLGFHPPVSVNLSARELADPGLVSAVAVALTRTGTSPDTLWLEVTEGAVADRHALGTLADLHDLGVHLAIDDFGTGRSSMTHWAEVPWELVKIDRDIIARLGDDPSHERLVRAVILMAHSLGIRTLAKGVETPEQLVALRSMECDIAQGWVISAPLDAHDAAIGLTPDGRYGSGVELPGLATEG</sequence>
<feature type="transmembrane region" description="Helical" evidence="6">
    <location>
        <begin position="234"/>
        <end position="252"/>
    </location>
</feature>
<feature type="transmembrane region" description="Helical" evidence="6">
    <location>
        <begin position="264"/>
        <end position="284"/>
    </location>
</feature>
<evidence type="ECO:0000259" key="7">
    <source>
        <dbReference type="PROSITE" id="PS50883"/>
    </source>
</evidence>
<keyword evidence="3 6" id="KW-0812">Transmembrane</keyword>